<dbReference type="AlphaFoldDB" id="A0AAV0K9I1"/>
<name>A0AAV0K9I1_9ROSI</name>
<dbReference type="EMBL" id="CAMGYJ010000005">
    <property type="protein sequence ID" value="CAI0417521.1"/>
    <property type="molecule type" value="Genomic_DNA"/>
</dbReference>
<gene>
    <name evidence="1" type="ORF">LITE_LOCUS17331</name>
</gene>
<sequence>MPFGEMTSMLHDVAALLEISVDGHMVVENENVKAQLCEMLRVEQLNERSKPSLKSGGLVCVEAMQQVIVC</sequence>
<organism evidence="1 2">
    <name type="scientific">Linum tenue</name>
    <dbReference type="NCBI Taxonomy" id="586396"/>
    <lineage>
        <taxon>Eukaryota</taxon>
        <taxon>Viridiplantae</taxon>
        <taxon>Streptophyta</taxon>
        <taxon>Embryophyta</taxon>
        <taxon>Tracheophyta</taxon>
        <taxon>Spermatophyta</taxon>
        <taxon>Magnoliopsida</taxon>
        <taxon>eudicotyledons</taxon>
        <taxon>Gunneridae</taxon>
        <taxon>Pentapetalae</taxon>
        <taxon>rosids</taxon>
        <taxon>fabids</taxon>
        <taxon>Malpighiales</taxon>
        <taxon>Linaceae</taxon>
        <taxon>Linum</taxon>
    </lineage>
</organism>
<comment type="caution">
    <text evidence="1">The sequence shown here is derived from an EMBL/GenBank/DDBJ whole genome shotgun (WGS) entry which is preliminary data.</text>
</comment>
<dbReference type="Proteomes" id="UP001154282">
    <property type="component" value="Unassembled WGS sequence"/>
</dbReference>
<protein>
    <submittedName>
        <fullName evidence="1">Uncharacterized protein</fullName>
    </submittedName>
</protein>
<proteinExistence type="predicted"/>
<reference evidence="1" key="1">
    <citation type="submission" date="2022-08" db="EMBL/GenBank/DDBJ databases">
        <authorList>
            <person name="Gutierrez-Valencia J."/>
        </authorList>
    </citation>
    <scope>NUCLEOTIDE SEQUENCE</scope>
</reference>
<keyword evidence="2" id="KW-1185">Reference proteome</keyword>
<evidence type="ECO:0000313" key="1">
    <source>
        <dbReference type="EMBL" id="CAI0417521.1"/>
    </source>
</evidence>
<evidence type="ECO:0000313" key="2">
    <source>
        <dbReference type="Proteomes" id="UP001154282"/>
    </source>
</evidence>
<accession>A0AAV0K9I1</accession>